<reference evidence="3" key="1">
    <citation type="journal article" date="2023" name="Mol. Phylogenet. Evol.">
        <title>Genome-scale phylogeny and comparative genomics of the fungal order Sordariales.</title>
        <authorList>
            <person name="Hensen N."/>
            <person name="Bonometti L."/>
            <person name="Westerberg I."/>
            <person name="Brannstrom I.O."/>
            <person name="Guillou S."/>
            <person name="Cros-Aarteil S."/>
            <person name="Calhoun S."/>
            <person name="Haridas S."/>
            <person name="Kuo A."/>
            <person name="Mondo S."/>
            <person name="Pangilinan J."/>
            <person name="Riley R."/>
            <person name="LaButti K."/>
            <person name="Andreopoulos B."/>
            <person name="Lipzen A."/>
            <person name="Chen C."/>
            <person name="Yan M."/>
            <person name="Daum C."/>
            <person name="Ng V."/>
            <person name="Clum A."/>
            <person name="Steindorff A."/>
            <person name="Ohm R.A."/>
            <person name="Martin F."/>
            <person name="Silar P."/>
            <person name="Natvig D.O."/>
            <person name="Lalanne C."/>
            <person name="Gautier V."/>
            <person name="Ament-Velasquez S.L."/>
            <person name="Kruys A."/>
            <person name="Hutchinson M.I."/>
            <person name="Powell A.J."/>
            <person name="Barry K."/>
            <person name="Miller A.N."/>
            <person name="Grigoriev I.V."/>
            <person name="Debuchy R."/>
            <person name="Gladieux P."/>
            <person name="Hiltunen Thoren M."/>
            <person name="Johannesson H."/>
        </authorList>
    </citation>
    <scope>NUCLEOTIDE SEQUENCE</scope>
    <source>
        <strain evidence="3">CBS 626.80</strain>
    </source>
</reference>
<evidence type="ECO:0000256" key="1">
    <source>
        <dbReference type="SAM" id="MobiDB-lite"/>
    </source>
</evidence>
<sequence>MTSLHRYPFCLAWSPWSSLLLVDADLMKRDVCRAGMDDSGEAKKEDEMTPASNQSIRLSDSVCARATNKTYT</sequence>
<feature type="region of interest" description="Disordered" evidence="1">
    <location>
        <begin position="37"/>
        <end position="58"/>
    </location>
</feature>
<organism evidence="3 4">
    <name type="scientific">Pseudoneurospora amorphoporcata</name>
    <dbReference type="NCBI Taxonomy" id="241081"/>
    <lineage>
        <taxon>Eukaryota</taxon>
        <taxon>Fungi</taxon>
        <taxon>Dikarya</taxon>
        <taxon>Ascomycota</taxon>
        <taxon>Pezizomycotina</taxon>
        <taxon>Sordariomycetes</taxon>
        <taxon>Sordariomycetidae</taxon>
        <taxon>Sordariales</taxon>
        <taxon>Sordariaceae</taxon>
        <taxon>Pseudoneurospora</taxon>
    </lineage>
</organism>
<dbReference type="Proteomes" id="UP001303222">
    <property type="component" value="Unassembled WGS sequence"/>
</dbReference>
<feature type="signal peptide" evidence="2">
    <location>
        <begin position="1"/>
        <end position="24"/>
    </location>
</feature>
<evidence type="ECO:0008006" key="5">
    <source>
        <dbReference type="Google" id="ProtNLM"/>
    </source>
</evidence>
<evidence type="ECO:0000313" key="4">
    <source>
        <dbReference type="Proteomes" id="UP001303222"/>
    </source>
</evidence>
<feature type="chain" id="PRO_5042832476" description="Secreted protein" evidence="2">
    <location>
        <begin position="25"/>
        <end position="72"/>
    </location>
</feature>
<reference evidence="3" key="2">
    <citation type="submission" date="2023-06" db="EMBL/GenBank/DDBJ databases">
        <authorList>
            <consortium name="Lawrence Berkeley National Laboratory"/>
            <person name="Mondo S.J."/>
            <person name="Hensen N."/>
            <person name="Bonometti L."/>
            <person name="Westerberg I."/>
            <person name="Brannstrom I.O."/>
            <person name="Guillou S."/>
            <person name="Cros-Aarteil S."/>
            <person name="Calhoun S."/>
            <person name="Haridas S."/>
            <person name="Kuo A."/>
            <person name="Pangilinan J."/>
            <person name="Riley R."/>
            <person name="Labutti K."/>
            <person name="Andreopoulos B."/>
            <person name="Lipzen A."/>
            <person name="Chen C."/>
            <person name="Yanf M."/>
            <person name="Daum C."/>
            <person name="Ng V."/>
            <person name="Clum A."/>
            <person name="Steindorff A."/>
            <person name="Ohm R."/>
            <person name="Martin F."/>
            <person name="Silar P."/>
            <person name="Natvig D."/>
            <person name="Lalanne C."/>
            <person name="Gautier V."/>
            <person name="Ament-Velasquez S.L."/>
            <person name="Kruys A."/>
            <person name="Hutchinson M.I."/>
            <person name="Powell A.J."/>
            <person name="Barry K."/>
            <person name="Miller A.N."/>
            <person name="Grigoriev I.V."/>
            <person name="Debuchy R."/>
            <person name="Gladieux P."/>
            <person name="Thoren M.H."/>
            <person name="Johannesson H."/>
        </authorList>
    </citation>
    <scope>NUCLEOTIDE SEQUENCE</scope>
    <source>
        <strain evidence="3">CBS 626.80</strain>
    </source>
</reference>
<proteinExistence type="predicted"/>
<protein>
    <recommendedName>
        <fullName evidence="5">Secreted protein</fullName>
    </recommendedName>
</protein>
<keyword evidence="4" id="KW-1185">Reference proteome</keyword>
<keyword evidence="2" id="KW-0732">Signal</keyword>
<name>A0AAN6NQM4_9PEZI</name>
<comment type="caution">
    <text evidence="3">The sequence shown here is derived from an EMBL/GenBank/DDBJ whole genome shotgun (WGS) entry which is preliminary data.</text>
</comment>
<feature type="compositionally biased region" description="Basic and acidic residues" evidence="1">
    <location>
        <begin position="37"/>
        <end position="47"/>
    </location>
</feature>
<accession>A0AAN6NQM4</accession>
<dbReference type="EMBL" id="MU859182">
    <property type="protein sequence ID" value="KAK3950304.1"/>
    <property type="molecule type" value="Genomic_DNA"/>
</dbReference>
<gene>
    <name evidence="3" type="ORF">QBC32DRAFT_346919</name>
</gene>
<evidence type="ECO:0000256" key="2">
    <source>
        <dbReference type="SAM" id="SignalP"/>
    </source>
</evidence>
<evidence type="ECO:0000313" key="3">
    <source>
        <dbReference type="EMBL" id="KAK3950304.1"/>
    </source>
</evidence>
<dbReference type="AlphaFoldDB" id="A0AAN6NQM4"/>